<sequence length="230" mass="26009">MGIEARPVTPLQELQSLADPAKAAGMQAYHKVERPYLGLSVPQIDELADRWRAERTLEERLQLAADLWQTNIHEARIAAAKLLTQARIRPDQAAWELIAGWVPEFDAWAIADHAAIAGQKRLVADPARLETVADWIASPRMWTRRAALVMTLPWTKQNFPKPEEIAIRDRVLGWCATLATDPDWFIQKAVAWWVRDLSKHDAPRARAFLAEHGAALKPFARKESARHLQG</sequence>
<dbReference type="PANTHER" id="PTHR34070:SF1">
    <property type="entry name" value="DNA ALKYLATION REPAIR PROTEIN"/>
    <property type="match status" value="1"/>
</dbReference>
<dbReference type="InterPro" id="IPR016024">
    <property type="entry name" value="ARM-type_fold"/>
</dbReference>
<dbReference type="RefSeq" id="WP_197642027.1">
    <property type="nucleotide sequence ID" value="NZ_JAEACP010000002.1"/>
</dbReference>
<accession>A0ABV7DSS2</accession>
<proteinExistence type="predicted"/>
<protein>
    <submittedName>
        <fullName evidence="1">DNA alkylation repair protein</fullName>
    </submittedName>
</protein>
<comment type="caution">
    <text evidence="1">The sequence shown here is derived from an EMBL/GenBank/DDBJ whole genome shotgun (WGS) entry which is preliminary data.</text>
</comment>
<evidence type="ECO:0000313" key="2">
    <source>
        <dbReference type="Proteomes" id="UP001595445"/>
    </source>
</evidence>
<dbReference type="PANTHER" id="PTHR34070">
    <property type="entry name" value="ARMADILLO-TYPE FOLD"/>
    <property type="match status" value="1"/>
</dbReference>
<keyword evidence="2" id="KW-1185">Reference proteome</keyword>
<dbReference type="CDD" id="cd06561">
    <property type="entry name" value="AlkD_like"/>
    <property type="match status" value="1"/>
</dbReference>
<dbReference type="Pfam" id="PF08713">
    <property type="entry name" value="DNA_alkylation"/>
    <property type="match status" value="1"/>
</dbReference>
<evidence type="ECO:0000313" key="1">
    <source>
        <dbReference type="EMBL" id="MFC3085613.1"/>
    </source>
</evidence>
<dbReference type="Gene3D" id="1.25.10.90">
    <property type="match status" value="1"/>
</dbReference>
<dbReference type="Proteomes" id="UP001595445">
    <property type="component" value="Unassembled WGS sequence"/>
</dbReference>
<dbReference type="EMBL" id="JBHRSM010000011">
    <property type="protein sequence ID" value="MFC3085613.1"/>
    <property type="molecule type" value="Genomic_DNA"/>
</dbReference>
<name>A0ABV7DSS2_9RHOB</name>
<gene>
    <name evidence="1" type="ORF">ACFOD6_06075</name>
</gene>
<dbReference type="SUPFAM" id="SSF48371">
    <property type="entry name" value="ARM repeat"/>
    <property type="match status" value="1"/>
</dbReference>
<reference evidence="2" key="1">
    <citation type="journal article" date="2019" name="Int. J. Syst. Evol. Microbiol.">
        <title>The Global Catalogue of Microorganisms (GCM) 10K type strain sequencing project: providing services to taxonomists for standard genome sequencing and annotation.</title>
        <authorList>
            <consortium name="The Broad Institute Genomics Platform"/>
            <consortium name="The Broad Institute Genome Sequencing Center for Infectious Disease"/>
            <person name="Wu L."/>
            <person name="Ma J."/>
        </authorList>
    </citation>
    <scope>NUCLEOTIDE SEQUENCE [LARGE SCALE GENOMIC DNA]</scope>
    <source>
        <strain evidence="2">KCTC 62102</strain>
    </source>
</reference>
<dbReference type="InterPro" id="IPR014825">
    <property type="entry name" value="DNA_alkylation"/>
</dbReference>
<organism evidence="1 2">
    <name type="scientific">Tabrizicola soli</name>
    <dbReference type="NCBI Taxonomy" id="2185115"/>
    <lineage>
        <taxon>Bacteria</taxon>
        <taxon>Pseudomonadati</taxon>
        <taxon>Pseudomonadota</taxon>
        <taxon>Alphaproteobacteria</taxon>
        <taxon>Rhodobacterales</taxon>
        <taxon>Paracoccaceae</taxon>
        <taxon>Tabrizicola</taxon>
    </lineage>
</organism>